<dbReference type="GO" id="GO:0003677">
    <property type="term" value="F:DNA binding"/>
    <property type="evidence" value="ECO:0007669"/>
    <property type="project" value="UniProtKB-UniRule"/>
</dbReference>
<dbReference type="GO" id="GO:0005737">
    <property type="term" value="C:cytoplasm"/>
    <property type="evidence" value="ECO:0007669"/>
    <property type="project" value="UniProtKB-SubCell"/>
</dbReference>
<keyword evidence="7 9" id="KW-0413">Isomerase</keyword>
<dbReference type="FunFam" id="3.90.199.10:FF:000001">
    <property type="entry name" value="DNA gyrase subunit A"/>
    <property type="match status" value="1"/>
</dbReference>
<comment type="subcellular location">
    <subcellularLocation>
        <location evidence="9">Cytoplasm</location>
    </subcellularLocation>
</comment>
<reference evidence="13 14" key="2">
    <citation type="journal article" date="2011" name="Stand. Genomic Sci.">
        <title>Complete genome sequence of Truepera radiovictrix type strain (RQ-24).</title>
        <authorList>
            <person name="Ivanova N."/>
            <person name="Rohde C."/>
            <person name="Munk C."/>
            <person name="Nolan M."/>
            <person name="Lucas S."/>
            <person name="Del Rio T.G."/>
            <person name="Tice H."/>
            <person name="Deshpande S."/>
            <person name="Cheng J.F."/>
            <person name="Tapia R."/>
            <person name="Han C."/>
            <person name="Goodwin L."/>
            <person name="Pitluck S."/>
            <person name="Liolios K."/>
            <person name="Mavromatis K."/>
            <person name="Mikhailova N."/>
            <person name="Pati A."/>
            <person name="Chen A."/>
            <person name="Palaniappan K."/>
            <person name="Land M."/>
            <person name="Hauser L."/>
            <person name="Chang Y.J."/>
            <person name="Jeffries C.D."/>
            <person name="Brambilla E."/>
            <person name="Rohde M."/>
            <person name="Goker M."/>
            <person name="Tindall B.J."/>
            <person name="Woyke T."/>
            <person name="Bristow J."/>
            <person name="Eisen J.A."/>
            <person name="Markowitz V."/>
            <person name="Hugenholtz P."/>
            <person name="Kyrpides N.C."/>
            <person name="Klenk H.P."/>
            <person name="Lapidus A."/>
        </authorList>
    </citation>
    <scope>NUCLEOTIDE SEQUENCE [LARGE SCALE GENOMIC DNA]</scope>
    <source>
        <strain evidence="14">DSM 17093 / CIP 108686 / LMG 22925 / RQ-24</strain>
    </source>
</reference>
<feature type="short sequence motif" description="GyrA-box" evidence="9">
    <location>
        <begin position="525"/>
        <end position="531"/>
    </location>
</feature>
<feature type="coiled-coil region" evidence="11">
    <location>
        <begin position="436"/>
        <end position="484"/>
    </location>
</feature>
<dbReference type="InterPro" id="IPR006691">
    <property type="entry name" value="GyrA/parC_rep"/>
</dbReference>
<evidence type="ECO:0000256" key="9">
    <source>
        <dbReference type="HAMAP-Rule" id="MF_01897"/>
    </source>
</evidence>
<keyword evidence="9" id="KW-0963">Cytoplasm</keyword>
<evidence type="ECO:0000313" key="13">
    <source>
        <dbReference type="EMBL" id="ADI15046.1"/>
    </source>
</evidence>
<evidence type="ECO:0000256" key="3">
    <source>
        <dbReference type="ARBA" id="ARBA00022741"/>
    </source>
</evidence>
<evidence type="ECO:0000256" key="2">
    <source>
        <dbReference type="ARBA" id="ARBA00008263"/>
    </source>
</evidence>
<comment type="miscellaneous">
    <text evidence="9">Few gyrases are as efficient as E.coli at forming negative supercoils. Not all organisms have 2 type II topoisomerases; in organisms with a single type II topoisomerase this enzyme also has to decatenate newly replicated chromosomes.</text>
</comment>
<dbReference type="CDD" id="cd00187">
    <property type="entry name" value="TOP4c"/>
    <property type="match status" value="1"/>
</dbReference>
<dbReference type="NCBIfam" id="NF004043">
    <property type="entry name" value="PRK05560.1"/>
    <property type="match status" value="1"/>
</dbReference>
<dbReference type="InterPro" id="IPR050220">
    <property type="entry name" value="Type_II_DNA_Topoisomerases"/>
</dbReference>
<evidence type="ECO:0000256" key="5">
    <source>
        <dbReference type="ARBA" id="ARBA00023029"/>
    </source>
</evidence>
<dbReference type="SUPFAM" id="SSF56719">
    <property type="entry name" value="Type II DNA topoisomerase"/>
    <property type="match status" value="1"/>
</dbReference>
<dbReference type="GO" id="GO:0006265">
    <property type="term" value="P:DNA topological change"/>
    <property type="evidence" value="ECO:0007669"/>
    <property type="project" value="UniProtKB-UniRule"/>
</dbReference>
<comment type="subunit">
    <text evidence="8">Heterotetramer composed of ParC and ParE.</text>
</comment>
<evidence type="ECO:0000256" key="1">
    <source>
        <dbReference type="ARBA" id="ARBA00000185"/>
    </source>
</evidence>
<organism evidence="13 14">
    <name type="scientific">Truepera radiovictrix (strain DSM 17093 / CIP 108686 / LMG 22925 / RQ-24)</name>
    <dbReference type="NCBI Taxonomy" id="649638"/>
    <lineage>
        <taxon>Bacteria</taxon>
        <taxon>Thermotogati</taxon>
        <taxon>Deinococcota</taxon>
        <taxon>Deinococci</taxon>
        <taxon>Trueperales</taxon>
        <taxon>Trueperaceae</taxon>
        <taxon>Truepera</taxon>
    </lineage>
</organism>
<evidence type="ECO:0000256" key="8">
    <source>
        <dbReference type="ARBA" id="ARBA00063644"/>
    </source>
</evidence>
<dbReference type="NCBIfam" id="TIGR01063">
    <property type="entry name" value="gyrA"/>
    <property type="match status" value="1"/>
</dbReference>
<dbReference type="SMART" id="SM00434">
    <property type="entry name" value="TOP4c"/>
    <property type="match status" value="1"/>
</dbReference>
<evidence type="ECO:0000256" key="11">
    <source>
        <dbReference type="SAM" id="Coils"/>
    </source>
</evidence>
<comment type="catalytic activity">
    <reaction evidence="1 9 10">
        <text>ATP-dependent breakage, passage and rejoining of double-stranded DNA.</text>
        <dbReference type="EC" id="5.6.2.2"/>
    </reaction>
</comment>
<dbReference type="Gene3D" id="3.90.199.10">
    <property type="entry name" value="Topoisomerase II, domain 5"/>
    <property type="match status" value="1"/>
</dbReference>
<dbReference type="RefSeq" id="WP_013178411.1">
    <property type="nucleotide sequence ID" value="NC_014221.1"/>
</dbReference>
<dbReference type="Proteomes" id="UP000000379">
    <property type="component" value="Chromosome"/>
</dbReference>
<dbReference type="GO" id="GO:0005524">
    <property type="term" value="F:ATP binding"/>
    <property type="evidence" value="ECO:0007669"/>
    <property type="project" value="UniProtKB-UniRule"/>
</dbReference>
<comment type="function">
    <text evidence="9">A type II topoisomerase that negatively supercoils closed circular double-stranded (ds) DNA in an ATP-dependent manner to modulate DNA topology and maintain chromosomes in an underwound state. Negative supercoiling favors strand separation, and DNA replication, transcription, recombination and repair, all of which involve strand separation. Also able to catalyze the interconversion of other topological isomers of dsDNA rings, including catenanes and knotted rings. Type II topoisomerases break and join 2 DNA strands simultaneously in an ATP-dependent manner.</text>
</comment>
<evidence type="ECO:0000256" key="7">
    <source>
        <dbReference type="ARBA" id="ARBA00023235"/>
    </source>
</evidence>
<dbReference type="FunFam" id="1.10.268.10:FF:000001">
    <property type="entry name" value="DNA gyrase subunit A"/>
    <property type="match status" value="1"/>
</dbReference>
<dbReference type="Gene3D" id="3.30.1360.40">
    <property type="match status" value="1"/>
</dbReference>
<sequence length="827" mass="91531">MEVCLNEGQVVPVVITDEIKTSFINYAMSVIVDRALPDVRDGLKPVQRRILYAMQELGLFPRNKYVKSAGVVGEVIKKYHPHGDTAIYDAMVRMAQDWNVRYTLVDGQGNFGSIDGDPAAAYRYTEARMTSVAEAILADIDKETVDFKENFDGTTVEPEVLPSAVPNMLVNGASGIAVGMATNIPPHNLGEVVDGLLAMLDNPEITLDELMEHIKGPDFPTGGVMSRTGIRQAFETGRGSIRLRAKVRFEERGRGTSIVVTEIPYQVNKTSLIQTAAGLVRSKRIEDIANIRDESDRQGMRIVFELKRGAHPELVLNQLYKYTQLQSTFSVNNLAIVDRSPRVLPLKDALALFLDHRADVVRRRTTFELRKARERAHILEGYLIALERLDEVIALIRGSADGPTAREGLVAEFGLTEVQAQAVLDMRLQRLTGLEREKLQGEYRELQAEIARLEAILGDANELRKVIKRELREVKKNFADARRTQISDNDSDISKEDLIAEEHMVVTLTRGGYIKRTPLAAYRAQARGGRGVNAQKAKEDDINSMLIVGNTHDYLLFFTDRGRVYREKIYDLPEAERAARGSHLRNILPLAEDERVATVLSVRDFNAEGYFVFATRQGMIKKTAIREYGNLNASGLIAINLIEGDELVSVRHGWDGAHVVLATREGQAIRFPEADVRDTGRATQGVRGIRLKPNDALVSLSVIAGEHLGDAELLAVTECGYGKRTPLSDYPVQGRGGQGVITLRVTPKTGPLVSLDYVRGDEELLVLSEGGVLIRTRVGEVSRYGRPSQGVTIMRLGDGDRVVSVMVMLAEETLGRAADTDDTSLLN</sequence>
<dbReference type="InterPro" id="IPR035516">
    <property type="entry name" value="Gyrase/topoIV_suA_C"/>
</dbReference>
<dbReference type="FunFam" id="3.30.1360.40:FF:000002">
    <property type="entry name" value="DNA gyrase subunit A"/>
    <property type="match status" value="1"/>
</dbReference>
<dbReference type="EMBL" id="CP002049">
    <property type="protein sequence ID" value="ADI15046.1"/>
    <property type="molecule type" value="Genomic_DNA"/>
</dbReference>
<dbReference type="STRING" id="649638.Trad_1931"/>
<evidence type="ECO:0000256" key="4">
    <source>
        <dbReference type="ARBA" id="ARBA00022840"/>
    </source>
</evidence>
<keyword evidence="14" id="KW-1185">Reference proteome</keyword>
<dbReference type="Pfam" id="PF00521">
    <property type="entry name" value="DNA_topoisoIV"/>
    <property type="match status" value="1"/>
</dbReference>
<dbReference type="eggNOG" id="COG0188">
    <property type="taxonomic scope" value="Bacteria"/>
</dbReference>
<evidence type="ECO:0000313" key="14">
    <source>
        <dbReference type="Proteomes" id="UP000000379"/>
    </source>
</evidence>
<name>D7CQR2_TRURR</name>
<keyword evidence="5 9" id="KW-0799">Topoisomerase</keyword>
<dbReference type="GO" id="GO:0034335">
    <property type="term" value="F:DNA negative supercoiling activity"/>
    <property type="evidence" value="ECO:0007669"/>
    <property type="project" value="UniProtKB-ARBA"/>
</dbReference>
<evidence type="ECO:0000259" key="12">
    <source>
        <dbReference type="PROSITE" id="PS52040"/>
    </source>
</evidence>
<evidence type="ECO:0000256" key="10">
    <source>
        <dbReference type="PROSITE-ProRule" id="PRU01384"/>
    </source>
</evidence>
<dbReference type="PROSITE" id="PS52040">
    <property type="entry name" value="TOPO_IIA"/>
    <property type="match status" value="1"/>
</dbReference>
<dbReference type="GO" id="GO:0005694">
    <property type="term" value="C:chromosome"/>
    <property type="evidence" value="ECO:0007669"/>
    <property type="project" value="InterPro"/>
</dbReference>
<feature type="active site" description="O-(5'-phospho-DNA)-tyrosine intermediate" evidence="9 10">
    <location>
        <position position="124"/>
    </location>
</feature>
<dbReference type="Gene3D" id="1.10.268.10">
    <property type="entry name" value="Topoisomerase, domain 3"/>
    <property type="match status" value="1"/>
</dbReference>
<keyword evidence="6 9" id="KW-0238">DNA-binding</keyword>
<dbReference type="NCBIfam" id="NF004044">
    <property type="entry name" value="PRK05561.1"/>
    <property type="match status" value="1"/>
</dbReference>
<dbReference type="GO" id="GO:0009330">
    <property type="term" value="C:DNA topoisomerase type II (double strand cut, ATP-hydrolyzing) complex"/>
    <property type="evidence" value="ECO:0007669"/>
    <property type="project" value="TreeGrafter"/>
</dbReference>
<dbReference type="AlphaFoldDB" id="D7CQR2"/>
<dbReference type="OrthoDB" id="9806486at2"/>
<feature type="domain" description="Topo IIA-type catalytic" evidence="12">
    <location>
        <begin position="36"/>
        <end position="498"/>
    </location>
</feature>
<keyword evidence="11" id="KW-0175">Coiled coil</keyword>
<dbReference type="HOGENOM" id="CLU_002977_6_1_0"/>
<dbReference type="FunFam" id="2.120.10.90:FF:000005">
    <property type="entry name" value="DNA topoisomerase 4 subunit A"/>
    <property type="match status" value="1"/>
</dbReference>
<comment type="similarity">
    <text evidence="2 9">Belongs to the type II topoisomerase GyrA/ParC subunit family.</text>
</comment>
<keyword evidence="3 9" id="KW-0547">Nucleotide-binding</keyword>
<dbReference type="Pfam" id="PF03989">
    <property type="entry name" value="DNA_gyraseA_C"/>
    <property type="match status" value="6"/>
</dbReference>
<protein>
    <recommendedName>
        <fullName evidence="9">DNA gyrase subunit A</fullName>
        <ecNumber evidence="9">5.6.2.2</ecNumber>
    </recommendedName>
</protein>
<dbReference type="InterPro" id="IPR013758">
    <property type="entry name" value="Topo_IIA_A/C_ab"/>
</dbReference>
<comment type="subunit">
    <text evidence="9">Heterotetramer, composed of two GyrA and two GyrB chains. In the heterotetramer, GyrA contains the active site tyrosine that forms a transient covalent intermediate with DNA, while GyrB binds cofactors and catalyzes ATP hydrolysis.</text>
</comment>
<dbReference type="InterPro" id="IPR013757">
    <property type="entry name" value="Topo_IIA_A_a_sf"/>
</dbReference>
<dbReference type="InterPro" id="IPR013760">
    <property type="entry name" value="Topo_IIA-like_dom_sf"/>
</dbReference>
<dbReference type="SUPFAM" id="SSF101904">
    <property type="entry name" value="GyrA/ParC C-terminal domain-like"/>
    <property type="match status" value="1"/>
</dbReference>
<gene>
    <name evidence="9" type="primary">gyrA</name>
    <name evidence="13" type="ordered locus">Trad_1931</name>
</gene>
<accession>D7CQR2</accession>
<keyword evidence="4 9" id="KW-0067">ATP-binding</keyword>
<dbReference type="Gene3D" id="2.120.10.90">
    <property type="entry name" value="DNA gyrase/topoisomerase IV, subunit A, C-terminal"/>
    <property type="match status" value="1"/>
</dbReference>
<dbReference type="HAMAP" id="MF_01897">
    <property type="entry name" value="GyrA"/>
    <property type="match status" value="1"/>
</dbReference>
<dbReference type="InterPro" id="IPR002205">
    <property type="entry name" value="Topo_IIA_dom_A"/>
</dbReference>
<proteinExistence type="inferred from homology"/>
<reference evidence="14" key="1">
    <citation type="submission" date="2010-05" db="EMBL/GenBank/DDBJ databases">
        <title>The complete genome of Truepera radiovictris DSM 17093.</title>
        <authorList>
            <consortium name="US DOE Joint Genome Institute (JGI-PGF)"/>
            <person name="Lucas S."/>
            <person name="Copeland A."/>
            <person name="Lapidus A."/>
            <person name="Glavina del Rio T."/>
            <person name="Dalin E."/>
            <person name="Tice H."/>
            <person name="Bruce D."/>
            <person name="Goodwin L."/>
            <person name="Pitluck S."/>
            <person name="Kyrpides N."/>
            <person name="Mavromatis K."/>
            <person name="Ovchinnikova G."/>
            <person name="Munk A.C."/>
            <person name="Detter J.C."/>
            <person name="Han C."/>
            <person name="Tapia R."/>
            <person name="Land M."/>
            <person name="Hauser L."/>
            <person name="Markowitz V."/>
            <person name="Cheng J.-F."/>
            <person name="Hugenholtz P."/>
            <person name="Woyke T."/>
            <person name="Wu D."/>
            <person name="Tindall B."/>
            <person name="Pomrenke H.G."/>
            <person name="Brambilla E."/>
            <person name="Klenk H.-P."/>
            <person name="Eisen J.A."/>
        </authorList>
    </citation>
    <scope>NUCLEOTIDE SEQUENCE [LARGE SCALE GENOMIC DNA]</scope>
    <source>
        <strain evidence="14">DSM 17093 / CIP 108686 / LMG 22925 / RQ-24</strain>
    </source>
</reference>
<dbReference type="InterPro" id="IPR005743">
    <property type="entry name" value="GyrA"/>
</dbReference>
<dbReference type="PANTHER" id="PTHR43493:SF5">
    <property type="entry name" value="DNA GYRASE SUBUNIT A, CHLOROPLASTIC_MITOCHONDRIAL"/>
    <property type="match status" value="1"/>
</dbReference>
<dbReference type="KEGG" id="tra:Trad_1931"/>
<dbReference type="PANTHER" id="PTHR43493">
    <property type="entry name" value="DNA GYRASE/TOPOISOMERASE SUBUNIT A"/>
    <property type="match status" value="1"/>
</dbReference>
<evidence type="ECO:0000256" key="6">
    <source>
        <dbReference type="ARBA" id="ARBA00023125"/>
    </source>
</evidence>
<dbReference type="GO" id="GO:0006261">
    <property type="term" value="P:DNA-templated DNA replication"/>
    <property type="evidence" value="ECO:0007669"/>
    <property type="project" value="UniProtKB-UniRule"/>
</dbReference>
<dbReference type="EC" id="5.6.2.2" evidence="9"/>